<protein>
    <submittedName>
        <fullName evidence="1">Uncharacterized protein</fullName>
    </submittedName>
</protein>
<accession>A0A517QJS1</accession>
<dbReference type="AlphaFoldDB" id="A0A517QJS1"/>
<evidence type="ECO:0000313" key="2">
    <source>
        <dbReference type="Proteomes" id="UP000315724"/>
    </source>
</evidence>
<sequence length="39" mass="4527">MIPEVFGLVLVKRVLHGHTGEQTALSPRQKQISRMFMQY</sequence>
<organism evidence="1 2">
    <name type="scientific">Thalassoglobus polymorphus</name>
    <dbReference type="NCBI Taxonomy" id="2527994"/>
    <lineage>
        <taxon>Bacteria</taxon>
        <taxon>Pseudomonadati</taxon>
        <taxon>Planctomycetota</taxon>
        <taxon>Planctomycetia</taxon>
        <taxon>Planctomycetales</taxon>
        <taxon>Planctomycetaceae</taxon>
        <taxon>Thalassoglobus</taxon>
    </lineage>
</organism>
<name>A0A517QJS1_9PLAN</name>
<dbReference type="Proteomes" id="UP000315724">
    <property type="component" value="Chromosome"/>
</dbReference>
<dbReference type="EMBL" id="CP036267">
    <property type="protein sequence ID" value="QDT31890.1"/>
    <property type="molecule type" value="Genomic_DNA"/>
</dbReference>
<proteinExistence type="predicted"/>
<reference evidence="1 2" key="1">
    <citation type="submission" date="2019-02" db="EMBL/GenBank/DDBJ databases">
        <title>Deep-cultivation of Planctomycetes and their phenomic and genomic characterization uncovers novel biology.</title>
        <authorList>
            <person name="Wiegand S."/>
            <person name="Jogler M."/>
            <person name="Boedeker C."/>
            <person name="Pinto D."/>
            <person name="Vollmers J."/>
            <person name="Rivas-Marin E."/>
            <person name="Kohn T."/>
            <person name="Peeters S.H."/>
            <person name="Heuer A."/>
            <person name="Rast P."/>
            <person name="Oberbeckmann S."/>
            <person name="Bunk B."/>
            <person name="Jeske O."/>
            <person name="Meyerdierks A."/>
            <person name="Storesund J.E."/>
            <person name="Kallscheuer N."/>
            <person name="Luecker S."/>
            <person name="Lage O.M."/>
            <person name="Pohl T."/>
            <person name="Merkel B.J."/>
            <person name="Hornburger P."/>
            <person name="Mueller R.-W."/>
            <person name="Bruemmer F."/>
            <person name="Labrenz M."/>
            <person name="Spormann A.M."/>
            <person name="Op den Camp H."/>
            <person name="Overmann J."/>
            <person name="Amann R."/>
            <person name="Jetten M.S.M."/>
            <person name="Mascher T."/>
            <person name="Medema M.H."/>
            <person name="Devos D.P."/>
            <person name="Kaster A.-K."/>
            <person name="Ovreas L."/>
            <person name="Rohde M."/>
            <person name="Galperin M.Y."/>
            <person name="Jogler C."/>
        </authorList>
    </citation>
    <scope>NUCLEOTIDE SEQUENCE [LARGE SCALE GENOMIC DNA]</scope>
    <source>
        <strain evidence="1 2">Mal48</strain>
    </source>
</reference>
<evidence type="ECO:0000313" key="1">
    <source>
        <dbReference type="EMBL" id="QDT31890.1"/>
    </source>
</evidence>
<keyword evidence="2" id="KW-1185">Reference proteome</keyword>
<dbReference type="KEGG" id="tpol:Mal48_11260"/>
<gene>
    <name evidence="1" type="ORF">Mal48_11260</name>
</gene>